<evidence type="ECO:0000256" key="6">
    <source>
        <dbReference type="ARBA" id="ARBA00022989"/>
    </source>
</evidence>
<reference evidence="9 10" key="1">
    <citation type="submission" date="2018-06" db="EMBL/GenBank/DDBJ databases">
        <title>Comparative genomics of Brasilonema spp. strains.</title>
        <authorList>
            <person name="Alvarenga D.O."/>
            <person name="Fiore M.F."/>
            <person name="Varani A.M."/>
        </authorList>
    </citation>
    <scope>NUCLEOTIDE SEQUENCE [LARGE SCALE GENOMIC DNA]</scope>
    <source>
        <strain evidence="9 10">CENA114</strain>
    </source>
</reference>
<protein>
    <recommendedName>
        <fullName evidence="8">Probable membrane transporter protein</fullName>
    </recommendedName>
</protein>
<evidence type="ECO:0000256" key="4">
    <source>
        <dbReference type="ARBA" id="ARBA00022475"/>
    </source>
</evidence>
<feature type="transmembrane region" description="Helical" evidence="8">
    <location>
        <begin position="230"/>
        <end position="248"/>
    </location>
</feature>
<keyword evidence="6 8" id="KW-1133">Transmembrane helix</keyword>
<dbReference type="PANTHER" id="PTHR30269">
    <property type="entry name" value="TRANSMEMBRANE PROTEIN YFCA"/>
    <property type="match status" value="1"/>
</dbReference>
<feature type="transmembrane region" description="Helical" evidence="8">
    <location>
        <begin position="138"/>
        <end position="166"/>
    </location>
</feature>
<dbReference type="EMBL" id="CP030118">
    <property type="protein sequence ID" value="QDL08311.1"/>
    <property type="molecule type" value="Genomic_DNA"/>
</dbReference>
<keyword evidence="4 8" id="KW-1003">Cell membrane</keyword>
<evidence type="ECO:0000313" key="10">
    <source>
        <dbReference type="Proteomes" id="UP000503129"/>
    </source>
</evidence>
<comment type="subcellular location">
    <subcellularLocation>
        <location evidence="1 8">Cell membrane</location>
        <topology evidence="1 8">Multi-pass membrane protein</topology>
    </subcellularLocation>
</comment>
<evidence type="ECO:0000256" key="5">
    <source>
        <dbReference type="ARBA" id="ARBA00022692"/>
    </source>
</evidence>
<keyword evidence="3" id="KW-0813">Transport</keyword>
<dbReference type="Pfam" id="PF01925">
    <property type="entry name" value="TauE"/>
    <property type="match status" value="1"/>
</dbReference>
<feature type="transmembrane region" description="Helical" evidence="8">
    <location>
        <begin position="76"/>
        <end position="94"/>
    </location>
</feature>
<dbReference type="GO" id="GO:0005886">
    <property type="term" value="C:plasma membrane"/>
    <property type="evidence" value="ECO:0007669"/>
    <property type="project" value="UniProtKB-SubCell"/>
</dbReference>
<evidence type="ECO:0000256" key="1">
    <source>
        <dbReference type="ARBA" id="ARBA00004651"/>
    </source>
</evidence>
<keyword evidence="7 8" id="KW-0472">Membrane</keyword>
<evidence type="ECO:0000256" key="2">
    <source>
        <dbReference type="ARBA" id="ARBA00009142"/>
    </source>
</evidence>
<evidence type="ECO:0000256" key="8">
    <source>
        <dbReference type="RuleBase" id="RU363041"/>
    </source>
</evidence>
<comment type="similarity">
    <text evidence="2 8">Belongs to the 4-toluene sulfonate uptake permease (TSUP) (TC 2.A.102) family.</text>
</comment>
<dbReference type="PANTHER" id="PTHR30269:SF0">
    <property type="entry name" value="MEMBRANE TRANSPORTER PROTEIN YFCA-RELATED"/>
    <property type="match status" value="1"/>
</dbReference>
<sequence length="260" mass="28086">MTVIQIFILIGVFLIASIISVITGSTSLITVPIMFQVGIDPRTALATNMLALTLMSVGGTLPFLGKGVIDRRRLPLLISLTLFGSILGALLVFIVPSKSIPFIISISMIAVAVFSIFNRDAGIVPIEGVPSRVAEITGYAATFIFGIYGGFFSGGYVTLLTAAYIMLFRMTFVQAIATTKLINIFSSLVATIIFMMQGIVDYKLGFILGIAMFFGGIIGARITLRLSNAWLKRIYLTAITILAFVTFYKQEQKAPQTNVG</sequence>
<dbReference type="Proteomes" id="UP000503129">
    <property type="component" value="Chromosome"/>
</dbReference>
<keyword evidence="10" id="KW-1185">Reference proteome</keyword>
<proteinExistence type="inferred from homology"/>
<feature type="transmembrane region" description="Helical" evidence="8">
    <location>
        <begin position="45"/>
        <end position="64"/>
    </location>
</feature>
<dbReference type="InterPro" id="IPR052017">
    <property type="entry name" value="TSUP"/>
</dbReference>
<evidence type="ECO:0000313" key="9">
    <source>
        <dbReference type="EMBL" id="QDL08311.1"/>
    </source>
</evidence>
<feature type="transmembrane region" description="Helical" evidence="8">
    <location>
        <begin position="7"/>
        <end position="33"/>
    </location>
</feature>
<name>A0A856MF70_9CYAN</name>
<dbReference type="RefSeq" id="WP_169263556.1">
    <property type="nucleotide sequence ID" value="NZ_CAWOXK010000001.1"/>
</dbReference>
<organism evidence="9 10">
    <name type="scientific">Brasilonema sennae CENA114</name>
    <dbReference type="NCBI Taxonomy" id="415709"/>
    <lineage>
        <taxon>Bacteria</taxon>
        <taxon>Bacillati</taxon>
        <taxon>Cyanobacteriota</taxon>
        <taxon>Cyanophyceae</taxon>
        <taxon>Nostocales</taxon>
        <taxon>Scytonemataceae</taxon>
        <taxon>Brasilonema</taxon>
        <taxon>Bromeliae group (in: Brasilonema)</taxon>
    </lineage>
</organism>
<evidence type="ECO:0000256" key="3">
    <source>
        <dbReference type="ARBA" id="ARBA00022448"/>
    </source>
</evidence>
<dbReference type="InterPro" id="IPR002781">
    <property type="entry name" value="TM_pro_TauE-like"/>
</dbReference>
<keyword evidence="5 8" id="KW-0812">Transmembrane</keyword>
<gene>
    <name evidence="9" type="ORF">DP114_10745</name>
</gene>
<feature type="transmembrane region" description="Helical" evidence="8">
    <location>
        <begin position="172"/>
        <end position="194"/>
    </location>
</feature>
<feature type="transmembrane region" description="Helical" evidence="8">
    <location>
        <begin position="206"/>
        <end position="224"/>
    </location>
</feature>
<dbReference type="KEGG" id="bsen:DP114_10745"/>
<dbReference type="AlphaFoldDB" id="A0A856MF70"/>
<accession>A0A856MF70</accession>
<feature type="transmembrane region" description="Helical" evidence="8">
    <location>
        <begin position="100"/>
        <end position="117"/>
    </location>
</feature>
<evidence type="ECO:0000256" key="7">
    <source>
        <dbReference type="ARBA" id="ARBA00023136"/>
    </source>
</evidence>